<feature type="compositionally biased region" description="Polar residues" evidence="2">
    <location>
        <begin position="270"/>
        <end position="280"/>
    </location>
</feature>
<evidence type="ECO:0000256" key="2">
    <source>
        <dbReference type="SAM" id="MobiDB-lite"/>
    </source>
</evidence>
<accession>A0A6G1GV62</accession>
<feature type="coiled-coil region" evidence="1">
    <location>
        <begin position="963"/>
        <end position="1001"/>
    </location>
</feature>
<feature type="coiled-coil region" evidence="1">
    <location>
        <begin position="1087"/>
        <end position="1121"/>
    </location>
</feature>
<feature type="coiled-coil region" evidence="1">
    <location>
        <begin position="1238"/>
        <end position="1265"/>
    </location>
</feature>
<name>A0A6G1GV62_9PEZI</name>
<feature type="compositionally biased region" description="Polar residues" evidence="2">
    <location>
        <begin position="337"/>
        <end position="352"/>
    </location>
</feature>
<protein>
    <submittedName>
        <fullName evidence="3">Uncharacterized protein</fullName>
    </submittedName>
</protein>
<feature type="compositionally biased region" description="Acidic residues" evidence="2">
    <location>
        <begin position="232"/>
        <end position="241"/>
    </location>
</feature>
<feature type="compositionally biased region" description="Basic and acidic residues" evidence="2">
    <location>
        <begin position="311"/>
        <end position="322"/>
    </location>
</feature>
<proteinExistence type="predicted"/>
<organism evidence="3 4">
    <name type="scientific">Aulographum hederae CBS 113979</name>
    <dbReference type="NCBI Taxonomy" id="1176131"/>
    <lineage>
        <taxon>Eukaryota</taxon>
        <taxon>Fungi</taxon>
        <taxon>Dikarya</taxon>
        <taxon>Ascomycota</taxon>
        <taxon>Pezizomycotina</taxon>
        <taxon>Dothideomycetes</taxon>
        <taxon>Pleosporomycetidae</taxon>
        <taxon>Aulographales</taxon>
        <taxon>Aulographaceae</taxon>
    </lineage>
</organism>
<feature type="region of interest" description="Disordered" evidence="2">
    <location>
        <begin position="839"/>
        <end position="884"/>
    </location>
</feature>
<feature type="compositionally biased region" description="Polar residues" evidence="2">
    <location>
        <begin position="1"/>
        <end position="33"/>
    </location>
</feature>
<sequence length="1276" mass="146173">MEGSDQTSGRSKSPSGEHNLQPQSTVENRNNPTSSPPSPEIDVQAEPLDISDDTSNTLESNTPSYGGWSEISLEEDNSLVKASEDSFSEDPTYHPTASVGPEIPTPEYQESSDSDWLPSNEDESRGEDDAKSASQNSESEEEQQVPTSNRNSIDFGNSHDDFFDSLHQHTTQSPSFAADLDSEPEGRTTGTSENSTMQEPVELQPGPPQTPDRSTTYMAYGGNPWTQSSSQQDEESDDNDTDGSSTSPRHSASRIGFRSDEREDDEPDDNNTSTSPTLGRSPSRIGFRSDESEDPFEGFSEIVLSPPESASDSRDSHGDRSLHVTPTSGFDEDSESEYSNSRDSAGSSSTPSPEDPEIEKRIIMHQQHIQAIQRFEGGPQHKYVLRAQDRFRPTTPAFNWQARRKRLESRANKPLPIDDFLPHLRHPLGRELDATLPLPQLDPEVSAELLHTPVAITVTPAQVFLKNAKIEKLEQGNSDILGKLRKYKEANGKWMKAHEDLEQKNQNLQERYEARKKELLEWQTCYRELKEAYNKTRRNEEGKEQLECQARRIEELEAELRKDEVKMGEWYAERRNELVQCVHGYLMRLHEQVRPHTTNVPSENVITMLLASTVTFHDFAFDLEMACSGLPFSEKGLAEALEKEDLAHPTVAVAGDEKTHEELEALRLRAKDDDRTHQLELICKDELIVELRLMNSEVSRQAELRVEEMNGECQKRETYWENRYTSEHNGNVELVAQLQALREQNQNLLDERETLSAQNEALKAKNLRLEETDEERVAQLLEIKTKKQPLMVPLADYDNLHKNKENLQVKMQQLIGRHEGLQSMSERIIENLAQENKELREENEHHEEQLQNLAQEGRETSTEPTARQSDPESPGASNRVLRRQSSISIEDAQACELYKNQITELQAIVADLMTKLSTLTPPAVIGNASSRNNSPSSTKRHSSTNSRNRNSWTSDLETANVASKKAQIEAAEATRTLAAAKAAWDEEKKDLKAEIIQLRLNDESAAARIKHLENHVQEKDARCAGHMKQVRRGVDDGETERLKVLLKQQIQKQRILSAKLSQLTSKPSPAAVQKTAEALKRAADDKKKKAAARKTATEELVRRVKEEEEEFEALQKRWEEECSTRVLRQMEINDWNDSQYATEQIRVQVKKERDAQIEELKRDGASEEDLEALEDWWRDERKERAEKEKRELDVRWRRSRRADVADEERFFEERRSGEKGAREEDEYWEREVWWRKRVEGQRRERAEAERRERFEEMQRRRLEMQKRESQAAGQRV</sequence>
<keyword evidence="1" id="KW-0175">Coiled coil</keyword>
<keyword evidence="4" id="KW-1185">Reference proteome</keyword>
<feature type="coiled-coil region" evidence="1">
    <location>
        <begin position="484"/>
        <end position="573"/>
    </location>
</feature>
<feature type="compositionally biased region" description="Polar residues" evidence="2">
    <location>
        <begin position="188"/>
        <end position="198"/>
    </location>
</feature>
<dbReference type="EMBL" id="ML977166">
    <property type="protein sequence ID" value="KAF1984687.1"/>
    <property type="molecule type" value="Genomic_DNA"/>
</dbReference>
<evidence type="ECO:0000313" key="4">
    <source>
        <dbReference type="Proteomes" id="UP000800041"/>
    </source>
</evidence>
<feature type="compositionally biased region" description="Polar residues" evidence="2">
    <location>
        <begin position="53"/>
        <end position="64"/>
    </location>
</feature>
<feature type="compositionally biased region" description="Polar residues" evidence="2">
    <location>
        <begin position="145"/>
        <end position="155"/>
    </location>
</feature>
<reference evidence="3" key="1">
    <citation type="journal article" date="2020" name="Stud. Mycol.">
        <title>101 Dothideomycetes genomes: a test case for predicting lifestyles and emergence of pathogens.</title>
        <authorList>
            <person name="Haridas S."/>
            <person name="Albert R."/>
            <person name="Binder M."/>
            <person name="Bloem J."/>
            <person name="Labutti K."/>
            <person name="Salamov A."/>
            <person name="Andreopoulos B."/>
            <person name="Baker S."/>
            <person name="Barry K."/>
            <person name="Bills G."/>
            <person name="Bluhm B."/>
            <person name="Cannon C."/>
            <person name="Castanera R."/>
            <person name="Culley D."/>
            <person name="Daum C."/>
            <person name="Ezra D."/>
            <person name="Gonzalez J."/>
            <person name="Henrissat B."/>
            <person name="Kuo A."/>
            <person name="Liang C."/>
            <person name="Lipzen A."/>
            <person name="Lutzoni F."/>
            <person name="Magnuson J."/>
            <person name="Mondo S."/>
            <person name="Nolan M."/>
            <person name="Ohm R."/>
            <person name="Pangilinan J."/>
            <person name="Park H.-J."/>
            <person name="Ramirez L."/>
            <person name="Alfaro M."/>
            <person name="Sun H."/>
            <person name="Tritt A."/>
            <person name="Yoshinaga Y."/>
            <person name="Zwiers L.-H."/>
            <person name="Turgeon B."/>
            <person name="Goodwin S."/>
            <person name="Spatafora J."/>
            <person name="Crous P."/>
            <person name="Grigoriev I."/>
        </authorList>
    </citation>
    <scope>NUCLEOTIDE SEQUENCE</scope>
    <source>
        <strain evidence="3">CBS 113979</strain>
    </source>
</reference>
<evidence type="ECO:0000256" key="1">
    <source>
        <dbReference type="SAM" id="Coils"/>
    </source>
</evidence>
<evidence type="ECO:0000313" key="3">
    <source>
        <dbReference type="EMBL" id="KAF1984687.1"/>
    </source>
</evidence>
<gene>
    <name evidence="3" type="ORF">K402DRAFT_395385</name>
</gene>
<feature type="compositionally biased region" description="Low complexity" evidence="2">
    <location>
        <begin position="932"/>
        <end position="954"/>
    </location>
</feature>
<feature type="region of interest" description="Disordered" evidence="2">
    <location>
        <begin position="923"/>
        <end position="955"/>
    </location>
</feature>
<feature type="compositionally biased region" description="Basic and acidic residues" evidence="2">
    <location>
        <begin position="157"/>
        <end position="167"/>
    </location>
</feature>
<dbReference type="AlphaFoldDB" id="A0A6G1GV62"/>
<feature type="compositionally biased region" description="Basic and acidic residues" evidence="2">
    <location>
        <begin position="839"/>
        <end position="849"/>
    </location>
</feature>
<feature type="region of interest" description="Disordered" evidence="2">
    <location>
        <begin position="1"/>
        <end position="355"/>
    </location>
</feature>
<dbReference type="Proteomes" id="UP000800041">
    <property type="component" value="Unassembled WGS sequence"/>
</dbReference>